<accession>A0A085M6A8</accession>
<keyword evidence="2" id="KW-1185">Reference proteome</keyword>
<reference evidence="1 2" key="1">
    <citation type="journal article" date="2014" name="Nat. Genet.">
        <title>Genome and transcriptome of the porcine whipworm Trichuris suis.</title>
        <authorList>
            <person name="Jex A.R."/>
            <person name="Nejsum P."/>
            <person name="Schwarz E.M."/>
            <person name="Hu L."/>
            <person name="Young N.D."/>
            <person name="Hall R.S."/>
            <person name="Korhonen P.K."/>
            <person name="Liao S."/>
            <person name="Thamsborg S."/>
            <person name="Xia J."/>
            <person name="Xu P."/>
            <person name="Wang S."/>
            <person name="Scheerlinck J.P."/>
            <person name="Hofmann A."/>
            <person name="Sternberg P.W."/>
            <person name="Wang J."/>
            <person name="Gasser R.B."/>
        </authorList>
    </citation>
    <scope>NUCLEOTIDE SEQUENCE [LARGE SCALE GENOMIC DNA]</scope>
    <source>
        <strain evidence="1">DCEP-RM93M</strain>
    </source>
</reference>
<evidence type="ECO:0000313" key="2">
    <source>
        <dbReference type="Proteomes" id="UP000030764"/>
    </source>
</evidence>
<name>A0A085M6A8_9BILA</name>
<proteinExistence type="predicted"/>
<evidence type="ECO:0000313" key="1">
    <source>
        <dbReference type="EMBL" id="KFD52754.1"/>
    </source>
</evidence>
<organism evidence="1 2">
    <name type="scientific">Trichuris suis</name>
    <name type="common">pig whipworm</name>
    <dbReference type="NCBI Taxonomy" id="68888"/>
    <lineage>
        <taxon>Eukaryota</taxon>
        <taxon>Metazoa</taxon>
        <taxon>Ecdysozoa</taxon>
        <taxon>Nematoda</taxon>
        <taxon>Enoplea</taxon>
        <taxon>Dorylaimia</taxon>
        <taxon>Trichinellida</taxon>
        <taxon>Trichuridae</taxon>
        <taxon>Trichuris</taxon>
    </lineage>
</organism>
<dbReference type="Proteomes" id="UP000030764">
    <property type="component" value="Unassembled WGS sequence"/>
</dbReference>
<gene>
    <name evidence="1" type="ORF">M513_06410</name>
</gene>
<dbReference type="AlphaFoldDB" id="A0A085M6A8"/>
<dbReference type="OrthoDB" id="10341894at2759"/>
<sequence length="293" mass="33642">MIPVIPRTCFSWMEAFRRQSAVRANCVTSGTDGNKADEIVRNYGGILCHVCLIRIPRREFEKHFLKNHFGNKDDIIFCGEHMVPLRKRKEVRKHMPCLRKESRRSTRFQCFTCGYRCVSEQHHEFHVDILHMTMICSACKLDVYHGYAGLLAHKKKCRRVPWNGSYSISKIGVLPRRAKAKDTVKKVVIEDAQSSTRREDEPISDQHEAETSFCIIDEYVPPSEEEQSSDEMDVPADQNQCSNLMQSTDQSAGAICGNIFKKVMFVDDDKVYRVPENPVDFVESKTNESSVVT</sequence>
<protein>
    <submittedName>
        <fullName evidence="1">Uncharacterized protein</fullName>
    </submittedName>
</protein>
<dbReference type="EMBL" id="KL363224">
    <property type="protein sequence ID" value="KFD52754.1"/>
    <property type="molecule type" value="Genomic_DNA"/>
</dbReference>